<dbReference type="EMBL" id="KL363264">
    <property type="protein sequence ID" value="KFD49747.1"/>
    <property type="molecule type" value="Genomic_DNA"/>
</dbReference>
<gene>
    <name evidence="1" type="ORF">M513_09342</name>
</gene>
<dbReference type="AlphaFoldDB" id="A0A085LXQ1"/>
<sequence length="82" mass="8999">MLNVNLSYSCCTSCISLIKRLCRCAENGTRNGPIRKEGLVPQGSLQRGQAEKELRMAILEDGTANTRTDEAYLRSPVARNVG</sequence>
<organism evidence="1 2">
    <name type="scientific">Trichuris suis</name>
    <name type="common">pig whipworm</name>
    <dbReference type="NCBI Taxonomy" id="68888"/>
    <lineage>
        <taxon>Eukaryota</taxon>
        <taxon>Metazoa</taxon>
        <taxon>Ecdysozoa</taxon>
        <taxon>Nematoda</taxon>
        <taxon>Enoplea</taxon>
        <taxon>Dorylaimia</taxon>
        <taxon>Trichinellida</taxon>
        <taxon>Trichuridae</taxon>
        <taxon>Trichuris</taxon>
    </lineage>
</organism>
<protein>
    <submittedName>
        <fullName evidence="1">Uncharacterized protein</fullName>
    </submittedName>
</protein>
<evidence type="ECO:0000313" key="1">
    <source>
        <dbReference type="EMBL" id="KFD49747.1"/>
    </source>
</evidence>
<name>A0A085LXQ1_9BILA</name>
<dbReference type="Proteomes" id="UP000030764">
    <property type="component" value="Unassembled WGS sequence"/>
</dbReference>
<accession>A0A085LXQ1</accession>
<evidence type="ECO:0000313" key="2">
    <source>
        <dbReference type="Proteomes" id="UP000030764"/>
    </source>
</evidence>
<reference evidence="1 2" key="1">
    <citation type="journal article" date="2014" name="Nat. Genet.">
        <title>Genome and transcriptome of the porcine whipworm Trichuris suis.</title>
        <authorList>
            <person name="Jex A.R."/>
            <person name="Nejsum P."/>
            <person name="Schwarz E.M."/>
            <person name="Hu L."/>
            <person name="Young N.D."/>
            <person name="Hall R.S."/>
            <person name="Korhonen P.K."/>
            <person name="Liao S."/>
            <person name="Thamsborg S."/>
            <person name="Xia J."/>
            <person name="Xu P."/>
            <person name="Wang S."/>
            <person name="Scheerlinck J.P."/>
            <person name="Hofmann A."/>
            <person name="Sternberg P.W."/>
            <person name="Wang J."/>
            <person name="Gasser R.B."/>
        </authorList>
    </citation>
    <scope>NUCLEOTIDE SEQUENCE [LARGE SCALE GENOMIC DNA]</scope>
    <source>
        <strain evidence="1">DCEP-RM93M</strain>
    </source>
</reference>
<keyword evidence="2" id="KW-1185">Reference proteome</keyword>
<proteinExistence type="predicted"/>